<name>A0A165I9V7_9BASI</name>
<proteinExistence type="predicted"/>
<reference evidence="2 3" key="1">
    <citation type="journal article" date="2016" name="Mol. Biol. Evol.">
        <title>Comparative Genomics of Early-Diverging Mushroom-Forming Fungi Provides Insights into the Origins of Lignocellulose Decay Capabilities.</title>
        <authorList>
            <person name="Nagy L.G."/>
            <person name="Riley R."/>
            <person name="Tritt A."/>
            <person name="Adam C."/>
            <person name="Daum C."/>
            <person name="Floudas D."/>
            <person name="Sun H."/>
            <person name="Yadav J.S."/>
            <person name="Pangilinan J."/>
            <person name="Larsson K.H."/>
            <person name="Matsuura K."/>
            <person name="Barry K."/>
            <person name="Labutti K."/>
            <person name="Kuo R."/>
            <person name="Ohm R.A."/>
            <person name="Bhattacharya S.S."/>
            <person name="Shirouzu T."/>
            <person name="Yoshinaga Y."/>
            <person name="Martin F.M."/>
            <person name="Grigoriev I.V."/>
            <person name="Hibbett D.S."/>
        </authorList>
    </citation>
    <scope>NUCLEOTIDE SEQUENCE [LARGE SCALE GENOMIC DNA]</scope>
    <source>
        <strain evidence="2 3">HHB12733</strain>
    </source>
</reference>
<keyword evidence="3" id="KW-1185">Reference proteome</keyword>
<accession>A0A165I9V7</accession>
<protein>
    <submittedName>
        <fullName evidence="2">Uncharacterized protein</fullName>
    </submittedName>
</protein>
<dbReference type="InParanoid" id="A0A165I9V7"/>
<organism evidence="2 3">
    <name type="scientific">Calocera cornea HHB12733</name>
    <dbReference type="NCBI Taxonomy" id="1353952"/>
    <lineage>
        <taxon>Eukaryota</taxon>
        <taxon>Fungi</taxon>
        <taxon>Dikarya</taxon>
        <taxon>Basidiomycota</taxon>
        <taxon>Agaricomycotina</taxon>
        <taxon>Dacrymycetes</taxon>
        <taxon>Dacrymycetales</taxon>
        <taxon>Dacrymycetaceae</taxon>
        <taxon>Calocera</taxon>
    </lineage>
</organism>
<evidence type="ECO:0000313" key="2">
    <source>
        <dbReference type="EMBL" id="KZT60304.1"/>
    </source>
</evidence>
<sequence>MLAVLARPFLPSRPSLPSSSTSKPHPRPALRSTASLALLPPSFADPSPSSSSRPSSKHKRTQSSASCRSVKSSPTSPLAAADVQAQAVFDTAGMSASASLKSLSKVDSRGRGRRRGSFAQRKLPGNWTSESDDDIPPVPPLPRAGPSTSTAAGKYPAVPSLAHSSTSSLSSAVQTPTSPAPPGLPGSSPKSTKAISPVRTPFAPLTPARGPAARSGSPSTPFVLGCPRPGSRPRSSTQLPRPQKLNPVWAEMDPYLAQLEQKAKLVPASRCSVCTTKGKGFPACPRCGVEWCSRECRTEDLRRRGLKRHVCDKGKQAGTERVASVGLQAALVRAT</sequence>
<feature type="region of interest" description="Disordered" evidence="1">
    <location>
        <begin position="95"/>
        <end position="242"/>
    </location>
</feature>
<dbReference type="Proteomes" id="UP000076842">
    <property type="component" value="Unassembled WGS sequence"/>
</dbReference>
<feature type="compositionally biased region" description="Low complexity" evidence="1">
    <location>
        <begin position="160"/>
        <end position="177"/>
    </location>
</feature>
<evidence type="ECO:0000256" key="1">
    <source>
        <dbReference type="SAM" id="MobiDB-lite"/>
    </source>
</evidence>
<feature type="compositionally biased region" description="Polar residues" evidence="1">
    <location>
        <begin position="62"/>
        <end position="76"/>
    </location>
</feature>
<dbReference type="OrthoDB" id="2526979at2759"/>
<evidence type="ECO:0000313" key="3">
    <source>
        <dbReference type="Proteomes" id="UP000076842"/>
    </source>
</evidence>
<feature type="region of interest" description="Disordered" evidence="1">
    <location>
        <begin position="1"/>
        <end position="80"/>
    </location>
</feature>
<dbReference type="AlphaFoldDB" id="A0A165I9V7"/>
<dbReference type="EMBL" id="KV423932">
    <property type="protein sequence ID" value="KZT60304.1"/>
    <property type="molecule type" value="Genomic_DNA"/>
</dbReference>
<feature type="compositionally biased region" description="Low complexity" evidence="1">
    <location>
        <begin position="8"/>
        <end position="54"/>
    </location>
</feature>
<gene>
    <name evidence="2" type="ORF">CALCODRAFT_128185</name>
</gene>